<accession>A0ABX5NV83</accession>
<evidence type="ECO:0000259" key="4">
    <source>
        <dbReference type="PROSITE" id="PS51118"/>
    </source>
</evidence>
<evidence type="ECO:0000313" key="5">
    <source>
        <dbReference type="EMBL" id="PYB76985.1"/>
    </source>
</evidence>
<dbReference type="Pfam" id="PF01638">
    <property type="entry name" value="HxlR"/>
    <property type="match status" value="1"/>
</dbReference>
<feature type="domain" description="HTH hxlR-type" evidence="4">
    <location>
        <begin position="9"/>
        <end position="108"/>
    </location>
</feature>
<dbReference type="SUPFAM" id="SSF46785">
    <property type="entry name" value="Winged helix' DNA-binding domain"/>
    <property type="match status" value="1"/>
</dbReference>
<evidence type="ECO:0000313" key="6">
    <source>
        <dbReference type="Proteomes" id="UP000247536"/>
    </source>
</evidence>
<dbReference type="PROSITE" id="PS51118">
    <property type="entry name" value="HTH_HXLR"/>
    <property type="match status" value="1"/>
</dbReference>
<protein>
    <submittedName>
        <fullName evidence="5">Transcriptional regulator</fullName>
    </submittedName>
</protein>
<keyword evidence="3" id="KW-0804">Transcription</keyword>
<dbReference type="Proteomes" id="UP000247536">
    <property type="component" value="Unassembled WGS sequence"/>
</dbReference>
<evidence type="ECO:0000256" key="2">
    <source>
        <dbReference type="ARBA" id="ARBA00023125"/>
    </source>
</evidence>
<dbReference type="Gene3D" id="1.10.10.10">
    <property type="entry name" value="Winged helix-like DNA-binding domain superfamily/Winged helix DNA-binding domain"/>
    <property type="match status" value="1"/>
</dbReference>
<keyword evidence="2" id="KW-0238">DNA-binding</keyword>
<evidence type="ECO:0000256" key="3">
    <source>
        <dbReference type="ARBA" id="ARBA00023163"/>
    </source>
</evidence>
<organism evidence="5 6">
    <name type="scientific">Rhizobium wuzhouense</name>
    <dbReference type="NCBI Taxonomy" id="1986026"/>
    <lineage>
        <taxon>Bacteria</taxon>
        <taxon>Pseudomonadati</taxon>
        <taxon>Pseudomonadota</taxon>
        <taxon>Alphaproteobacteria</taxon>
        <taxon>Hyphomicrobiales</taxon>
        <taxon>Rhizobiaceae</taxon>
        <taxon>Rhizobium/Agrobacterium group</taxon>
        <taxon>Rhizobium</taxon>
    </lineage>
</organism>
<dbReference type="PANTHER" id="PTHR33204">
    <property type="entry name" value="TRANSCRIPTIONAL REGULATOR, MARR FAMILY"/>
    <property type="match status" value="1"/>
</dbReference>
<keyword evidence="6" id="KW-1185">Reference proteome</keyword>
<dbReference type="InterPro" id="IPR002577">
    <property type="entry name" value="HTH_HxlR"/>
</dbReference>
<sequence length="141" mass="15169">MTSPPRSLCPIALALDLFGDAWSLLIVRDLMFKGICSFNGFLAAGEGIATNVLTDRLVKLEQAGIITKARDGQDRRRFVYRLTAKGAELAPVLVSMVLWSAKHTPTDAPRDMVAAMAANPQGFAMQVIRRVAADEAGPARG</sequence>
<dbReference type="PANTHER" id="PTHR33204:SF37">
    <property type="entry name" value="HTH-TYPE TRANSCRIPTIONAL REGULATOR YODB"/>
    <property type="match status" value="1"/>
</dbReference>
<name>A0ABX5NV83_9HYPH</name>
<dbReference type="RefSeq" id="WP_110789418.1">
    <property type="nucleotide sequence ID" value="NZ_QJRY01000001.1"/>
</dbReference>
<reference evidence="5 6" key="1">
    <citation type="submission" date="2018-06" db="EMBL/GenBank/DDBJ databases">
        <title>Rhizobium wuzhouense sp. nov., isolated from roots of Oryza officinalis.</title>
        <authorList>
            <person name="Yuan T."/>
        </authorList>
    </citation>
    <scope>NUCLEOTIDE SEQUENCE [LARGE SCALE GENOMIC DNA]</scope>
    <source>
        <strain evidence="5 6">W44</strain>
    </source>
</reference>
<gene>
    <name evidence="5" type="ORF">DMY87_00925</name>
</gene>
<dbReference type="EMBL" id="QJRY01000001">
    <property type="protein sequence ID" value="PYB76985.1"/>
    <property type="molecule type" value="Genomic_DNA"/>
</dbReference>
<comment type="caution">
    <text evidence="5">The sequence shown here is derived from an EMBL/GenBank/DDBJ whole genome shotgun (WGS) entry which is preliminary data.</text>
</comment>
<evidence type="ECO:0000256" key="1">
    <source>
        <dbReference type="ARBA" id="ARBA00023015"/>
    </source>
</evidence>
<dbReference type="InterPro" id="IPR036390">
    <property type="entry name" value="WH_DNA-bd_sf"/>
</dbReference>
<proteinExistence type="predicted"/>
<dbReference type="InterPro" id="IPR036388">
    <property type="entry name" value="WH-like_DNA-bd_sf"/>
</dbReference>
<keyword evidence="1" id="KW-0805">Transcription regulation</keyword>